<dbReference type="RefSeq" id="WP_064934677.1">
    <property type="nucleotide sequence ID" value="NZ_LZSO01000034.1"/>
</dbReference>
<dbReference type="Pfam" id="PF13577">
    <property type="entry name" value="SnoaL_4"/>
    <property type="match status" value="1"/>
</dbReference>
<evidence type="ECO:0000256" key="1">
    <source>
        <dbReference type="SAM" id="MobiDB-lite"/>
    </source>
</evidence>
<name>A0A1A0QVU6_MYCPR</name>
<dbReference type="InterPro" id="IPR037401">
    <property type="entry name" value="SnoaL-like"/>
</dbReference>
<feature type="compositionally biased region" description="Polar residues" evidence="1">
    <location>
        <begin position="147"/>
        <end position="162"/>
    </location>
</feature>
<evidence type="ECO:0000313" key="3">
    <source>
        <dbReference type="EMBL" id="OBB26232.1"/>
    </source>
</evidence>
<dbReference type="Gene3D" id="3.10.450.50">
    <property type="match status" value="1"/>
</dbReference>
<dbReference type="SUPFAM" id="SSF54427">
    <property type="entry name" value="NTF2-like"/>
    <property type="match status" value="1"/>
</dbReference>
<dbReference type="STRING" id="43304.GCA_001403655_03197"/>
<dbReference type="EMBL" id="LZSO01000034">
    <property type="protein sequence ID" value="OBB26232.1"/>
    <property type="molecule type" value="Genomic_DNA"/>
</dbReference>
<dbReference type="InterPro" id="IPR032710">
    <property type="entry name" value="NTF2-like_dom_sf"/>
</dbReference>
<sequence length="182" mass="20176">MSSVTPDPLVQEMLDEFALRKLVHGYCRAVDRGDIVALRSLYHQNADDDHGAFSSGSVDDFLRTLVDTRPYLRSMQHHITTTNFAINGNRAEGEIYSIATHTFASGDGETELVIGGRYLDEYEKRDGAWKFAARQIVTDWAHVHNPSTVDMSHPTTRATSIGSPGPDDPSYAFFSLLGQNAE</sequence>
<evidence type="ECO:0000259" key="2">
    <source>
        <dbReference type="Pfam" id="PF13577"/>
    </source>
</evidence>
<dbReference type="CDD" id="cd00531">
    <property type="entry name" value="NTF2_like"/>
    <property type="match status" value="1"/>
</dbReference>
<dbReference type="AlphaFoldDB" id="A0A1A0QVU6"/>
<protein>
    <submittedName>
        <fullName evidence="3">DUF4440 domain-containing protein</fullName>
    </submittedName>
</protein>
<feature type="region of interest" description="Disordered" evidence="1">
    <location>
        <begin position="147"/>
        <end position="167"/>
    </location>
</feature>
<proteinExistence type="predicted"/>
<comment type="caution">
    <text evidence="3">The sequence shown here is derived from an EMBL/GenBank/DDBJ whole genome shotgun (WGS) entry which is preliminary data.</text>
</comment>
<dbReference type="OrthoDB" id="1492465at2"/>
<evidence type="ECO:0000313" key="4">
    <source>
        <dbReference type="Proteomes" id="UP000093902"/>
    </source>
</evidence>
<reference evidence="4" key="1">
    <citation type="submission" date="2016-06" db="EMBL/GenBank/DDBJ databases">
        <authorList>
            <person name="Sutton G."/>
            <person name="Brinkac L."/>
            <person name="Sanka R."/>
            <person name="Adams M."/>
            <person name="Lau E."/>
            <person name="Mehaffy C."/>
            <person name="Tameris M."/>
            <person name="Hatherill M."/>
            <person name="Hanekom W."/>
            <person name="Mahomed H."/>
            <person name="Mcshane H."/>
        </authorList>
    </citation>
    <scope>NUCLEOTIDE SEQUENCE [LARGE SCALE GENOMIC DNA]</scope>
    <source>
        <strain evidence="4">852002-51209_SCH5440388</strain>
    </source>
</reference>
<gene>
    <name evidence="3" type="ORF">A5792_03760</name>
</gene>
<dbReference type="Proteomes" id="UP000093902">
    <property type="component" value="Unassembled WGS sequence"/>
</dbReference>
<accession>A0A1A0QVU6</accession>
<organism evidence="3 4">
    <name type="scientific">Mycolicibacterium peregrinum</name>
    <name type="common">Mycobacterium peregrinum</name>
    <dbReference type="NCBI Taxonomy" id="43304"/>
    <lineage>
        <taxon>Bacteria</taxon>
        <taxon>Bacillati</taxon>
        <taxon>Actinomycetota</taxon>
        <taxon>Actinomycetes</taxon>
        <taxon>Mycobacteriales</taxon>
        <taxon>Mycobacteriaceae</taxon>
        <taxon>Mycolicibacterium</taxon>
    </lineage>
</organism>
<feature type="domain" description="SnoaL-like" evidence="2">
    <location>
        <begin position="11"/>
        <end position="134"/>
    </location>
</feature>